<feature type="coiled-coil region" evidence="1">
    <location>
        <begin position="97"/>
        <end position="124"/>
    </location>
</feature>
<evidence type="ECO:0000313" key="3">
    <source>
        <dbReference type="EMBL" id="ORY47259.1"/>
    </source>
</evidence>
<name>A0A1Y2CJQ3_9FUNG</name>
<organism evidence="3 4">
    <name type="scientific">Rhizoclosmatium globosum</name>
    <dbReference type="NCBI Taxonomy" id="329046"/>
    <lineage>
        <taxon>Eukaryota</taxon>
        <taxon>Fungi</taxon>
        <taxon>Fungi incertae sedis</taxon>
        <taxon>Chytridiomycota</taxon>
        <taxon>Chytridiomycota incertae sedis</taxon>
        <taxon>Chytridiomycetes</taxon>
        <taxon>Chytridiales</taxon>
        <taxon>Chytriomycetaceae</taxon>
        <taxon>Rhizoclosmatium</taxon>
    </lineage>
</organism>
<keyword evidence="1" id="KW-0175">Coiled coil</keyword>
<comment type="caution">
    <text evidence="3">The sequence shown here is derived from an EMBL/GenBank/DDBJ whole genome shotgun (WGS) entry which is preliminary data.</text>
</comment>
<dbReference type="AlphaFoldDB" id="A0A1Y2CJQ3"/>
<accession>A0A1Y2CJQ3</accession>
<proteinExistence type="predicted"/>
<dbReference type="EMBL" id="MCGO01000014">
    <property type="protein sequence ID" value="ORY47259.1"/>
    <property type="molecule type" value="Genomic_DNA"/>
</dbReference>
<reference evidence="3 4" key="1">
    <citation type="submission" date="2016-07" db="EMBL/GenBank/DDBJ databases">
        <title>Pervasive Adenine N6-methylation of Active Genes in Fungi.</title>
        <authorList>
            <consortium name="DOE Joint Genome Institute"/>
            <person name="Mondo S.J."/>
            <person name="Dannebaum R.O."/>
            <person name="Kuo R.C."/>
            <person name="Labutti K."/>
            <person name="Haridas S."/>
            <person name="Kuo A."/>
            <person name="Salamov A."/>
            <person name="Ahrendt S.R."/>
            <person name="Lipzen A."/>
            <person name="Sullivan W."/>
            <person name="Andreopoulos W.B."/>
            <person name="Clum A."/>
            <person name="Lindquist E."/>
            <person name="Daum C."/>
            <person name="Ramamoorthy G.K."/>
            <person name="Gryganskyi A."/>
            <person name="Culley D."/>
            <person name="Magnuson J.K."/>
            <person name="James T.Y."/>
            <person name="O'Malley M.A."/>
            <person name="Stajich J.E."/>
            <person name="Spatafora J.W."/>
            <person name="Visel A."/>
            <person name="Grigoriev I.V."/>
        </authorList>
    </citation>
    <scope>NUCLEOTIDE SEQUENCE [LARGE SCALE GENOMIC DNA]</scope>
    <source>
        <strain evidence="3 4">JEL800</strain>
    </source>
</reference>
<evidence type="ECO:0000313" key="4">
    <source>
        <dbReference type="Proteomes" id="UP000193642"/>
    </source>
</evidence>
<sequence>MSLTISLRISRTLRLNGTHGTYRYYSQRPGSVKRAAPAGSPAGVCSTPGPQPRSCPPSLLTSEYHPEKLVKSQSESIPSTIKSWVPGDSFSLETINRDVLATALDRISLEIDQLKEALKNHELRRDMMDAGSPARQMTINAIIMVSGLLSTAIKAKEAIIVLQKALRQGGNASEVEKAVATLTPYYNAERGFLFDFEPPYFLI</sequence>
<protein>
    <submittedName>
        <fullName evidence="3">Uncharacterized protein</fullName>
    </submittedName>
</protein>
<evidence type="ECO:0000256" key="2">
    <source>
        <dbReference type="SAM" id="MobiDB-lite"/>
    </source>
</evidence>
<feature type="region of interest" description="Disordered" evidence="2">
    <location>
        <begin position="31"/>
        <end position="54"/>
    </location>
</feature>
<keyword evidence="4" id="KW-1185">Reference proteome</keyword>
<dbReference type="Proteomes" id="UP000193642">
    <property type="component" value="Unassembled WGS sequence"/>
</dbReference>
<dbReference type="OrthoDB" id="10353410at2759"/>
<evidence type="ECO:0000256" key="1">
    <source>
        <dbReference type="SAM" id="Coils"/>
    </source>
</evidence>
<gene>
    <name evidence="3" type="ORF">BCR33DRAFT_715009</name>
</gene>